<evidence type="ECO:0000313" key="1">
    <source>
        <dbReference type="EMBL" id="RDX42377.1"/>
    </source>
</evidence>
<dbReference type="EMBL" id="KZ857486">
    <property type="protein sequence ID" value="RDX42377.1"/>
    <property type="molecule type" value="Genomic_DNA"/>
</dbReference>
<proteinExistence type="predicted"/>
<reference evidence="1 2" key="1">
    <citation type="journal article" date="2018" name="Biotechnol. Biofuels">
        <title>Integrative visual omics of the white-rot fungus Polyporus brumalis exposes the biotechnological potential of its oxidative enzymes for delignifying raw plant biomass.</title>
        <authorList>
            <person name="Miyauchi S."/>
            <person name="Rancon A."/>
            <person name="Drula E."/>
            <person name="Hage H."/>
            <person name="Chaduli D."/>
            <person name="Favel A."/>
            <person name="Grisel S."/>
            <person name="Henrissat B."/>
            <person name="Herpoel-Gimbert I."/>
            <person name="Ruiz-Duenas F.J."/>
            <person name="Chevret D."/>
            <person name="Hainaut M."/>
            <person name="Lin J."/>
            <person name="Wang M."/>
            <person name="Pangilinan J."/>
            <person name="Lipzen A."/>
            <person name="Lesage-Meessen L."/>
            <person name="Navarro D."/>
            <person name="Riley R."/>
            <person name="Grigoriev I.V."/>
            <person name="Zhou S."/>
            <person name="Raouche S."/>
            <person name="Rosso M.N."/>
        </authorList>
    </citation>
    <scope>NUCLEOTIDE SEQUENCE [LARGE SCALE GENOMIC DNA]</scope>
    <source>
        <strain evidence="1 2">BRFM 1820</strain>
    </source>
</reference>
<accession>A0A371CQ79</accession>
<evidence type="ECO:0000313" key="2">
    <source>
        <dbReference type="Proteomes" id="UP000256964"/>
    </source>
</evidence>
<sequence>MSPETCKERFNLRLSDCDCDAWLDVDPGKIRRTGAGGGLEVKASVRYWSDTELLTSPRFSWLLLCLLLLIRHIIVYG</sequence>
<organism evidence="1 2">
    <name type="scientific">Lentinus brumalis</name>
    <dbReference type="NCBI Taxonomy" id="2498619"/>
    <lineage>
        <taxon>Eukaryota</taxon>
        <taxon>Fungi</taxon>
        <taxon>Dikarya</taxon>
        <taxon>Basidiomycota</taxon>
        <taxon>Agaricomycotina</taxon>
        <taxon>Agaricomycetes</taxon>
        <taxon>Polyporales</taxon>
        <taxon>Polyporaceae</taxon>
        <taxon>Lentinus</taxon>
    </lineage>
</organism>
<name>A0A371CQ79_9APHY</name>
<keyword evidence="2" id="KW-1185">Reference proteome</keyword>
<dbReference type="AlphaFoldDB" id="A0A371CQ79"/>
<gene>
    <name evidence="1" type="ORF">OH76DRAFT_1411258</name>
</gene>
<dbReference type="Proteomes" id="UP000256964">
    <property type="component" value="Unassembled WGS sequence"/>
</dbReference>
<protein>
    <submittedName>
        <fullName evidence="1">Uncharacterized protein</fullName>
    </submittedName>
</protein>